<dbReference type="Gene3D" id="3.40.50.11180">
    <property type="match status" value="1"/>
</dbReference>
<dbReference type="PROSITE" id="PS51194">
    <property type="entry name" value="HELICASE_CTER"/>
    <property type="match status" value="1"/>
</dbReference>
<evidence type="ECO:0000313" key="12">
    <source>
        <dbReference type="EMBL" id="GGF73446.1"/>
    </source>
</evidence>
<keyword evidence="3 9" id="KW-0227">DNA damage</keyword>
<proteinExistence type="inferred from homology"/>
<evidence type="ECO:0000256" key="1">
    <source>
        <dbReference type="ARBA" id="ARBA00022490"/>
    </source>
</evidence>
<keyword evidence="1 9" id="KW-0963">Cytoplasm</keyword>
<dbReference type="RefSeq" id="WP_188715718.1">
    <property type="nucleotide sequence ID" value="NZ_BMIV01000010.1"/>
</dbReference>
<dbReference type="Pfam" id="PF00271">
    <property type="entry name" value="Helicase_C"/>
    <property type="match status" value="1"/>
</dbReference>
<dbReference type="SMART" id="SM00487">
    <property type="entry name" value="DEXDc"/>
    <property type="match status" value="1"/>
</dbReference>
<keyword evidence="4 9" id="KW-0378">Hydrolase</keyword>
<dbReference type="SMART" id="SM00982">
    <property type="entry name" value="TRCF"/>
    <property type="match status" value="1"/>
</dbReference>
<keyword evidence="7 9" id="KW-0238">DNA-binding</keyword>
<dbReference type="InterPro" id="IPR047112">
    <property type="entry name" value="RecG/Mfd"/>
</dbReference>
<evidence type="ECO:0000259" key="10">
    <source>
        <dbReference type="PROSITE" id="PS51192"/>
    </source>
</evidence>
<dbReference type="Pfam" id="PF00270">
    <property type="entry name" value="DEAD"/>
    <property type="match status" value="1"/>
</dbReference>
<dbReference type="SMART" id="SM01058">
    <property type="entry name" value="CarD_TRCF"/>
    <property type="match status" value="1"/>
</dbReference>
<dbReference type="InterPro" id="IPR041471">
    <property type="entry name" value="UvrB_inter"/>
</dbReference>
<dbReference type="Gene3D" id="3.40.50.300">
    <property type="entry name" value="P-loop containing nucleotide triphosphate hydrolases"/>
    <property type="match status" value="2"/>
</dbReference>
<dbReference type="Gene3D" id="2.40.10.170">
    <property type="match status" value="1"/>
</dbReference>
<dbReference type="EMBL" id="BMIV01000010">
    <property type="protein sequence ID" value="GGF73446.1"/>
    <property type="molecule type" value="Genomic_DNA"/>
</dbReference>
<keyword evidence="6 9" id="KW-0067">ATP-binding</keyword>
<dbReference type="SMART" id="SM00490">
    <property type="entry name" value="HELICc"/>
    <property type="match status" value="1"/>
</dbReference>
<dbReference type="SUPFAM" id="SSF52540">
    <property type="entry name" value="P-loop containing nucleoside triphosphate hydrolases"/>
    <property type="match status" value="4"/>
</dbReference>
<reference evidence="13" key="1">
    <citation type="journal article" date="2019" name="Int. J. Syst. Evol. Microbiol.">
        <title>The Global Catalogue of Microorganisms (GCM) 10K type strain sequencing project: providing services to taxonomists for standard genome sequencing and annotation.</title>
        <authorList>
            <consortium name="The Broad Institute Genomics Platform"/>
            <consortium name="The Broad Institute Genome Sequencing Center for Infectious Disease"/>
            <person name="Wu L."/>
            <person name="Ma J."/>
        </authorList>
    </citation>
    <scope>NUCLEOTIDE SEQUENCE [LARGE SCALE GENOMIC DNA]</scope>
    <source>
        <strain evidence="13">CGMCC 1.15419</strain>
    </source>
</reference>
<dbReference type="Gene3D" id="3.90.1150.50">
    <property type="entry name" value="Transcription-repair-coupling factor, D7 domain"/>
    <property type="match status" value="1"/>
</dbReference>
<evidence type="ECO:0000256" key="5">
    <source>
        <dbReference type="ARBA" id="ARBA00022806"/>
    </source>
</evidence>
<evidence type="ECO:0000256" key="4">
    <source>
        <dbReference type="ARBA" id="ARBA00022801"/>
    </source>
</evidence>
<dbReference type="HAMAP" id="MF_00969">
    <property type="entry name" value="TRCF"/>
    <property type="match status" value="1"/>
</dbReference>
<dbReference type="SUPFAM" id="SSF143517">
    <property type="entry name" value="TRCF domain-like"/>
    <property type="match status" value="1"/>
</dbReference>
<comment type="similarity">
    <text evidence="9">In the N-terminal section; belongs to the UvrB family.</text>
</comment>
<dbReference type="InterPro" id="IPR037235">
    <property type="entry name" value="TRCF-like_C_D7"/>
</dbReference>
<dbReference type="EC" id="3.6.4.-" evidence="9"/>
<dbReference type="InterPro" id="IPR027417">
    <property type="entry name" value="P-loop_NTPase"/>
</dbReference>
<dbReference type="SUPFAM" id="SSF141259">
    <property type="entry name" value="CarD-like"/>
    <property type="match status" value="1"/>
</dbReference>
<evidence type="ECO:0000256" key="9">
    <source>
        <dbReference type="HAMAP-Rule" id="MF_00969"/>
    </source>
</evidence>
<dbReference type="InterPro" id="IPR004576">
    <property type="entry name" value="Mfd"/>
</dbReference>
<accession>A0ABQ1VJM8</accession>
<keyword evidence="2 9" id="KW-0547">Nucleotide-binding</keyword>
<dbReference type="Proteomes" id="UP000640509">
    <property type="component" value="Unassembled WGS sequence"/>
</dbReference>
<comment type="caution">
    <text evidence="12">The sequence shown here is derived from an EMBL/GenBank/DDBJ whole genome shotgun (WGS) entry which is preliminary data.</text>
</comment>
<keyword evidence="5" id="KW-0347">Helicase</keyword>
<dbReference type="Pfam" id="PF03461">
    <property type="entry name" value="TRCF"/>
    <property type="match status" value="1"/>
</dbReference>
<dbReference type="InterPro" id="IPR036101">
    <property type="entry name" value="CarD-like/TRCF_RID_sf"/>
</dbReference>
<comment type="function">
    <text evidence="9">Couples transcription and DNA repair by recognizing RNA polymerase (RNAP) stalled at DNA lesions. Mediates ATP-dependent release of RNAP and its truncated transcript from the DNA, and recruitment of nucleotide excision repair machinery to the damaged site.</text>
</comment>
<comment type="similarity">
    <text evidence="9">In the C-terminal section; belongs to the helicase family. RecG subfamily.</text>
</comment>
<dbReference type="PROSITE" id="PS51192">
    <property type="entry name" value="HELICASE_ATP_BIND_1"/>
    <property type="match status" value="1"/>
</dbReference>
<dbReference type="Pfam" id="PF17757">
    <property type="entry name" value="UvrB_inter"/>
    <property type="match status" value="1"/>
</dbReference>
<evidence type="ECO:0000256" key="3">
    <source>
        <dbReference type="ARBA" id="ARBA00022763"/>
    </source>
</evidence>
<dbReference type="Gene3D" id="3.30.2060.10">
    <property type="entry name" value="Penicillin-binding protein 1b domain"/>
    <property type="match status" value="1"/>
</dbReference>
<dbReference type="PANTHER" id="PTHR47964">
    <property type="entry name" value="ATP-DEPENDENT DNA HELICASE HOMOLOG RECG, CHLOROPLASTIC"/>
    <property type="match status" value="1"/>
</dbReference>
<dbReference type="InterPro" id="IPR011545">
    <property type="entry name" value="DEAD/DEAH_box_helicase_dom"/>
</dbReference>
<dbReference type="InterPro" id="IPR001650">
    <property type="entry name" value="Helicase_C-like"/>
</dbReference>
<dbReference type="InterPro" id="IPR003711">
    <property type="entry name" value="CarD-like/TRCF_RID"/>
</dbReference>
<protein>
    <recommendedName>
        <fullName evidence="9">Transcription-repair-coupling factor</fullName>
        <shortName evidence="9">TRCF</shortName>
        <ecNumber evidence="9">3.6.4.-</ecNumber>
    </recommendedName>
</protein>
<evidence type="ECO:0000256" key="6">
    <source>
        <dbReference type="ARBA" id="ARBA00022840"/>
    </source>
</evidence>
<dbReference type="PANTHER" id="PTHR47964:SF1">
    <property type="entry name" value="ATP-DEPENDENT DNA HELICASE HOMOLOG RECG, CHLOROPLASTIC"/>
    <property type="match status" value="1"/>
</dbReference>
<evidence type="ECO:0000256" key="2">
    <source>
        <dbReference type="ARBA" id="ARBA00022741"/>
    </source>
</evidence>
<dbReference type="InterPro" id="IPR014001">
    <property type="entry name" value="Helicase_ATP-bd"/>
</dbReference>
<name>A0ABQ1VJM8_9RHOB</name>
<evidence type="ECO:0000313" key="13">
    <source>
        <dbReference type="Proteomes" id="UP000640509"/>
    </source>
</evidence>
<evidence type="ECO:0000256" key="7">
    <source>
        <dbReference type="ARBA" id="ARBA00023125"/>
    </source>
</evidence>
<organism evidence="12 13">
    <name type="scientific">Paracoccus acridae</name>
    <dbReference type="NCBI Taxonomy" id="1795310"/>
    <lineage>
        <taxon>Bacteria</taxon>
        <taxon>Pseudomonadati</taxon>
        <taxon>Pseudomonadota</taxon>
        <taxon>Alphaproteobacteria</taxon>
        <taxon>Rhodobacterales</taxon>
        <taxon>Paracoccaceae</taxon>
        <taxon>Paracoccus</taxon>
    </lineage>
</organism>
<feature type="domain" description="Helicase ATP-binding" evidence="10">
    <location>
        <begin position="544"/>
        <end position="705"/>
    </location>
</feature>
<keyword evidence="8 9" id="KW-0234">DNA repair</keyword>
<keyword evidence="13" id="KW-1185">Reference proteome</keyword>
<gene>
    <name evidence="9 12" type="primary">mfd</name>
    <name evidence="12" type="ORF">GCM10011402_27510</name>
</gene>
<dbReference type="InterPro" id="IPR005118">
    <property type="entry name" value="TRCF_C"/>
</dbReference>
<evidence type="ECO:0000256" key="8">
    <source>
        <dbReference type="ARBA" id="ARBA00023204"/>
    </source>
</evidence>
<evidence type="ECO:0000259" key="11">
    <source>
        <dbReference type="PROSITE" id="PS51194"/>
    </source>
</evidence>
<feature type="domain" description="Helicase C-terminal" evidence="11">
    <location>
        <begin position="726"/>
        <end position="880"/>
    </location>
</feature>
<comment type="subcellular location">
    <subcellularLocation>
        <location evidence="9">Cytoplasm</location>
    </subcellularLocation>
</comment>
<dbReference type="CDD" id="cd17991">
    <property type="entry name" value="DEXHc_TRCF"/>
    <property type="match status" value="1"/>
</dbReference>
<sequence length="1059" mass="113490">MSDPLPPCVEALTLLRAIGPADRILHVARDERTAEALAAFLAGALPDRRVLFLPPWDCLPFDGASPTPDAMGRRMAVLHRLQDPQPGDIVVVPLSVLLQRLPPPEALRSLCIRPGDRLDTAALDAFARDAGYVTDDRIDEPGEIALRGATIEVFAGGDALPCRIELSDGVVTALRCFDPVTQRSTGDIDRLDIVPVTELPPADDPWERGAEHRLPKAWPSLATLPDHMPDARILALPGTLALAERRLARLGEARAEAEADGAHPLPADALYLGPAEWADLASRIEVLSPGEWSPVPSFAAVARPRARLAQFLDSDAVAGRRVVFVAGSDREGARITRMATQAGGQPPVPVAGWAEALRHDKAVLLADLAEGAVAEDVAVITAQDLLGSRARSGGRMVALQALPSAGLDLGDIVVHEDHGLARLEGLEPLDPDNPGSEAIRLTFARDERLMVPTHDAGRIWRYGSADAGVKPDRLRGTAWAKRRDATAETLARLADHLVALARARDAAKAPELVPPVRDYERFIARFPFQPTPDQAAGVRAVLSDMASGRPMDRLVIGDVGFGKTEIALRAAAAAALSGRQVAICAPTTVLARQHYDTFRRRFAPFGITVGHLSRLVTGKPAAALRAGLADGSVRIAVGTHALLGRNVSFADLGLLVIDEEQRFGAAHKEKLRELGQGLHVLSMSATPIPRTLQTAMVGLQDLSVLHTPPARRRPIRTLLADDGDTTLRQALLREHRRGGQSFVVVPRIEDIAPVAERLERLLPRLRLRVAHGSLSAKEIDEVMVGFAAGDGDVLLATGIIESGLDVARANTMVILRPALFGLAQLHQLRGRVGRGPVQAYCHLLTGEGEDLSEDARKRLGTLQAMDRLGAGMAISAADLDRRGAGDLLGDRQAGHVQRIGLGLYQHMLAQALRRAKGEAEVPPPPQVPGEPGHIPADYVPEPENRLDLYHRIARAADADEVARLAEEIADRFGPLPEPVETLLRAAGMRALGAVLGVETLSLGPEGVSLCFREGVSMDDRAPLACGLEGLAVEDRRLTLHHPGPEDRLDVASDLLERLA</sequence>
<dbReference type="Pfam" id="PF02559">
    <property type="entry name" value="CarD_TRCF_RID"/>
    <property type="match status" value="1"/>
</dbReference>